<protein>
    <submittedName>
        <fullName evidence="1">Uncharacterized protein</fullName>
    </submittedName>
</protein>
<evidence type="ECO:0000313" key="2">
    <source>
        <dbReference type="Proteomes" id="UP000240724"/>
    </source>
</evidence>
<dbReference type="EMBL" id="MG673519">
    <property type="protein sequence ID" value="AUM57653.1"/>
    <property type="molecule type" value="Genomic_DNA"/>
</dbReference>
<keyword evidence="2" id="KW-1185">Reference proteome</keyword>
<proteinExistence type="predicted"/>
<name>A0A2I6PD48_9CAUD</name>
<dbReference type="Proteomes" id="UP000240724">
    <property type="component" value="Segment"/>
</dbReference>
<evidence type="ECO:0000313" key="1">
    <source>
        <dbReference type="EMBL" id="AUM57653.1"/>
    </source>
</evidence>
<gene>
    <name evidence="1" type="ORF">phiL_085</name>
</gene>
<organism evidence="1 2">
    <name type="scientific">Escherichia phage LAMP</name>
    <dbReference type="NCBI Taxonomy" id="2065191"/>
    <lineage>
        <taxon>Viruses</taxon>
        <taxon>Duplodnaviria</taxon>
        <taxon>Heunggongvirae</taxon>
        <taxon>Uroviricota</taxon>
        <taxon>Caudoviricetes</taxon>
        <taxon>Mktvariviridae</taxon>
        <taxon>Gordonclarkvirinae</taxon>
        <taxon>Kuravirus</taxon>
        <taxon>Kuravirus LAMP</taxon>
    </lineage>
</organism>
<reference evidence="1 2" key="1">
    <citation type="submission" date="2017-12" db="EMBL/GenBank/DDBJ databases">
        <title>A novel LAMP bacteriophage infecting Escherichia coli.</title>
        <authorList>
            <person name="Golomidova A.K."/>
            <person name="Letarov A.V."/>
            <person name="Kostryukova E.S."/>
            <person name="Babenko V.V."/>
            <person name="Prokhorov N.S."/>
        </authorList>
    </citation>
    <scope>NUCLEOTIDE SEQUENCE [LARGE SCALE GENOMIC DNA]</scope>
</reference>
<sequence length="206" mass="23422">MVSLVSDFSHYYNGTWIAKRAGNINLPCFVIGVEQSGNFRSDDFSHEAEQALYFVVEQWYKNEHGNLRNIVMNIPVFDPTLILESPDVGYLFHNGNTVSWTHINPVRQRAKGLMGNKIRNAPGIGRSISGEMVYSLFNPEFDGLVTRYIYINPTDGKVHYKGALVGQVDLEASRDSYGQQPMRLLEYFHHISENLSNYNITLVDSL</sequence>
<accession>A0A2I6PD48</accession>